<dbReference type="AlphaFoldDB" id="A0A428SYD7"/>
<gene>
    <name evidence="1" type="ORF">CDV31_014156</name>
</gene>
<evidence type="ECO:0000313" key="1">
    <source>
        <dbReference type="EMBL" id="RSL94792.1"/>
    </source>
</evidence>
<dbReference type="Gene3D" id="1.25.40.10">
    <property type="entry name" value="Tetratricopeptide repeat domain"/>
    <property type="match status" value="1"/>
</dbReference>
<comment type="caution">
    <text evidence="1">The sequence shown here is derived from an EMBL/GenBank/DDBJ whole genome shotgun (WGS) entry which is preliminary data.</text>
</comment>
<evidence type="ECO:0000313" key="2">
    <source>
        <dbReference type="Proteomes" id="UP000288429"/>
    </source>
</evidence>
<name>A0A428SYD7_9HYPO</name>
<dbReference type="InterPro" id="IPR011990">
    <property type="entry name" value="TPR-like_helical_dom_sf"/>
</dbReference>
<organism evidence="1 2">
    <name type="scientific">Fusarium ambrosium</name>
    <dbReference type="NCBI Taxonomy" id="131363"/>
    <lineage>
        <taxon>Eukaryota</taxon>
        <taxon>Fungi</taxon>
        <taxon>Dikarya</taxon>
        <taxon>Ascomycota</taxon>
        <taxon>Pezizomycotina</taxon>
        <taxon>Sordariomycetes</taxon>
        <taxon>Hypocreomycetidae</taxon>
        <taxon>Hypocreales</taxon>
        <taxon>Nectriaceae</taxon>
        <taxon>Fusarium</taxon>
        <taxon>Fusarium solani species complex</taxon>
    </lineage>
</organism>
<dbReference type="SUPFAM" id="SSF48452">
    <property type="entry name" value="TPR-like"/>
    <property type="match status" value="1"/>
</dbReference>
<protein>
    <submittedName>
        <fullName evidence="1">Uncharacterized protein</fullName>
    </submittedName>
</protein>
<sequence>MKQVLVEGLDRVSAQSLLLWRASTGEQELSQEDHDSVRQAARVFDGFPLGLELAGILIHEEILPLKSFEQDFIKNYKRLSQFQVDPVTWLWNTSDSLFGMFDALYRSLIAKNPQSGYLLNLCSIFGPWNIPVSLIHGLDFHTPQGTLAGSDSWGQLQAFIENEVELNLAIHEIERLFLAKKNRGSNGTSVSISLHASLCQWRLANLGEESSTWIMQASYGLVRYIHSQNARKGKATQSSGNVDIAYRFSHLIDGCLSAIAKHVDESDLQPPSGRFASHFFTVSSCAADLYLSLGKLQTAKKLFKAAIDHIRATHIEETSAPELVELLRGFASCCVKIGDLDSAQEALKSALATAELVFGQVSDEAVEIASQLKAISDSVTTELEHRKRALVASTGGKRAPVETDPSDSHTTVWVALPQVPKRTVDMVPTIPQTEKVKNKRMECQLWFSKPVAIFGNGSVPVVEGGIHVRLLRETRIVSVIATLRCISTMTSDDGDNETSILWSIEKHLRLRKAVDLDPNTERGTTDWATGVRSLISTTQDLLLNSENLPQGSYCSPFEFDCSRYQVGTARLTYRSITWEVGIRLQGGRGVIRPVLKWWHEVFVVQDEERLSSTHDEIPFDGQWEGDLCELAGLGGAIPLGSVVPVKVNLATCDVDLKRYAIRCVLVQTENDLEGSDPHPEYWRRISLSTDHQWKELGDSVWVPIQTESPPEPVVFGFQLPTCWQMLKASNHQLSPSGVIFSTEIRHCLEITIASSDAVNAFSNRQYKLSKPVKIPVTLVDCRVNDRIDPPINMSDEDLTGENVVLLSSCGCYDSEISRVQLHVPQPGG</sequence>
<dbReference type="EMBL" id="NIZV01000312">
    <property type="protein sequence ID" value="RSL94792.1"/>
    <property type="molecule type" value="Genomic_DNA"/>
</dbReference>
<dbReference type="Proteomes" id="UP000288429">
    <property type="component" value="Unassembled WGS sequence"/>
</dbReference>
<proteinExistence type="predicted"/>
<keyword evidence="2" id="KW-1185">Reference proteome</keyword>
<accession>A0A428SYD7</accession>
<reference evidence="1 2" key="1">
    <citation type="submission" date="2017-06" db="EMBL/GenBank/DDBJ databases">
        <title>Cmopartive genomic analysis of Ambrosia Fusariam Clade fungi.</title>
        <authorList>
            <person name="Stajich J.E."/>
            <person name="Carrillo J."/>
            <person name="Kijimoto T."/>
            <person name="Eskalen A."/>
            <person name="O'Donnell K."/>
            <person name="Kasson M."/>
        </authorList>
    </citation>
    <scope>NUCLEOTIDE SEQUENCE [LARGE SCALE GENOMIC DNA]</scope>
    <source>
        <strain evidence="1 2">NRRL 20438</strain>
    </source>
</reference>